<reference evidence="2" key="1">
    <citation type="submission" date="2021-01" db="UniProtKB">
        <authorList>
            <consortium name="EnsemblMetazoa"/>
        </authorList>
    </citation>
    <scope>IDENTIFICATION</scope>
</reference>
<sequence length="125" mass="14649">FHFDSLKFDKRTFYALRTGSDSENFIPSMKMRLKIYLLVLIIIGIVHYCQCVPIPSDDCTSKCLNTNDVTKCSSKCLKEKRGRCKGRICENRAMPCDGRWFYYTEIFICGGMLIAFQRRVFEYHC</sequence>
<evidence type="ECO:0000313" key="2">
    <source>
        <dbReference type="EnsemblMetazoa" id="CLYHEMP001286.1"/>
    </source>
</evidence>
<organism evidence="2 3">
    <name type="scientific">Clytia hemisphaerica</name>
    <dbReference type="NCBI Taxonomy" id="252671"/>
    <lineage>
        <taxon>Eukaryota</taxon>
        <taxon>Metazoa</taxon>
        <taxon>Cnidaria</taxon>
        <taxon>Hydrozoa</taxon>
        <taxon>Hydroidolina</taxon>
        <taxon>Leptothecata</taxon>
        <taxon>Obeliida</taxon>
        <taxon>Clytiidae</taxon>
        <taxon>Clytia</taxon>
    </lineage>
</organism>
<keyword evidence="3" id="KW-1185">Reference proteome</keyword>
<name>A0A7M5V0E0_9CNID</name>
<keyword evidence="1" id="KW-0812">Transmembrane</keyword>
<evidence type="ECO:0000256" key="1">
    <source>
        <dbReference type="SAM" id="Phobius"/>
    </source>
</evidence>
<feature type="transmembrane region" description="Helical" evidence="1">
    <location>
        <begin position="35"/>
        <end position="55"/>
    </location>
</feature>
<dbReference type="Proteomes" id="UP000594262">
    <property type="component" value="Unplaced"/>
</dbReference>
<accession>A0A7M5V0E0</accession>
<proteinExistence type="predicted"/>
<protein>
    <submittedName>
        <fullName evidence="2">Uncharacterized protein</fullName>
    </submittedName>
</protein>
<keyword evidence="1" id="KW-0472">Membrane</keyword>
<dbReference type="EnsemblMetazoa" id="CLYHEMT001286.1">
    <property type="protein sequence ID" value="CLYHEMP001286.1"/>
    <property type="gene ID" value="CLYHEMG001286"/>
</dbReference>
<keyword evidence="1" id="KW-1133">Transmembrane helix</keyword>
<evidence type="ECO:0000313" key="3">
    <source>
        <dbReference type="Proteomes" id="UP000594262"/>
    </source>
</evidence>
<dbReference type="AlphaFoldDB" id="A0A7M5V0E0"/>
<feature type="transmembrane region" description="Helical" evidence="1">
    <location>
        <begin position="100"/>
        <end position="116"/>
    </location>
</feature>